<dbReference type="PROSITE" id="PS50146">
    <property type="entry name" value="DAGK"/>
    <property type="match status" value="1"/>
</dbReference>
<dbReference type="AlphaFoldDB" id="A0A5E8B3D8"/>
<dbReference type="GO" id="GO:0016020">
    <property type="term" value="C:membrane"/>
    <property type="evidence" value="ECO:0007669"/>
    <property type="project" value="TreeGrafter"/>
</dbReference>
<accession>A0A5E8B3D8</accession>
<dbReference type="PANTHER" id="PTHR12358">
    <property type="entry name" value="SPHINGOSINE KINASE"/>
    <property type="match status" value="1"/>
</dbReference>
<evidence type="ECO:0000313" key="3">
    <source>
        <dbReference type="EMBL" id="VVT45975.1"/>
    </source>
</evidence>
<gene>
    <name evidence="3" type="ORF">SAPINGB_P000984</name>
</gene>
<dbReference type="Proteomes" id="UP000398389">
    <property type="component" value="Unassembled WGS sequence"/>
</dbReference>
<dbReference type="InterPro" id="IPR017438">
    <property type="entry name" value="ATP-NAD_kinase_N"/>
</dbReference>
<feature type="compositionally biased region" description="Polar residues" evidence="1">
    <location>
        <begin position="104"/>
        <end position="123"/>
    </location>
</feature>
<dbReference type="Pfam" id="PF00781">
    <property type="entry name" value="DAGK_cat"/>
    <property type="match status" value="1"/>
</dbReference>
<dbReference type="Gene3D" id="2.60.200.40">
    <property type="match status" value="1"/>
</dbReference>
<reference evidence="3 4" key="1">
    <citation type="submission" date="2019-09" db="EMBL/GenBank/DDBJ databases">
        <authorList>
            <person name="Brejova B."/>
        </authorList>
    </citation>
    <scope>NUCLEOTIDE SEQUENCE [LARGE SCALE GENOMIC DNA]</scope>
</reference>
<dbReference type="GeneID" id="43579807"/>
<organism evidence="3 4">
    <name type="scientific">Magnusiomyces paraingens</name>
    <dbReference type="NCBI Taxonomy" id="2606893"/>
    <lineage>
        <taxon>Eukaryota</taxon>
        <taxon>Fungi</taxon>
        <taxon>Dikarya</taxon>
        <taxon>Ascomycota</taxon>
        <taxon>Saccharomycotina</taxon>
        <taxon>Dipodascomycetes</taxon>
        <taxon>Dipodascales</taxon>
        <taxon>Dipodascaceae</taxon>
        <taxon>Magnusiomyces</taxon>
    </lineage>
</organism>
<dbReference type="Gene3D" id="3.40.50.10330">
    <property type="entry name" value="Probable inorganic polyphosphate/atp-NAD kinase, domain 1"/>
    <property type="match status" value="1"/>
</dbReference>
<dbReference type="GO" id="GO:0046512">
    <property type="term" value="P:sphingosine biosynthetic process"/>
    <property type="evidence" value="ECO:0007669"/>
    <property type="project" value="TreeGrafter"/>
</dbReference>
<feature type="region of interest" description="Disordered" evidence="1">
    <location>
        <begin position="91"/>
        <end position="126"/>
    </location>
</feature>
<name>A0A5E8B3D8_9ASCO</name>
<dbReference type="InterPro" id="IPR001206">
    <property type="entry name" value="Diacylglycerol_kinase_cat_dom"/>
</dbReference>
<dbReference type="GO" id="GO:0005737">
    <property type="term" value="C:cytoplasm"/>
    <property type="evidence" value="ECO:0007669"/>
    <property type="project" value="TreeGrafter"/>
</dbReference>
<sequence>MTSLESLGLPSTAVPLVIAPVALSSAHSTQTFPQYILFAYAEKHRASPDSKQSTSSFNQDLIPYLFEKSFSSVPQELEQYLAPYPVLPPQVHSTSHKHHHYHQDLSTSSHTHSAQSNNTTSKPIETDTDALPRHLKYLTIINSTTSGTHRSSEIYFAILAPLLNRFGVSHVYVATSSKTSVKTHAQSFTDPSTVVLLSGDTSVSEFINCLGTPEHQLQPLCLLVIPTGTGNALANSCGLSSIPIAISRLFLGNPKPLANLFVEFPPGSHTGSDQDESSSDNDRPSSSCSTVVDRSGSAGSSDTAVTDLGSSSALTFYAIAIVSWAVHASLVADSDSPAYRTLGSTRFQKAAEENLARPQRYRGTVTLGVDSTLDVIKPPSKQIKAPYTLDHDHAYLLFSLVSKIEKTYTISPNSNPPSACELHVVHTDYTSNEDLLAMMMAPYTDGAFFKLGDNVQYYNLRYKTSNNAQPSRDSQPGPLAAQVWPGESNPTYQRWCLDGVTVHVPANAGPVKIHLPTYVAHGWTLNLVT</sequence>
<dbReference type="PANTHER" id="PTHR12358:SF108">
    <property type="entry name" value="DAGKC DOMAIN-CONTAINING PROTEIN"/>
    <property type="match status" value="1"/>
</dbReference>
<keyword evidence="4" id="KW-1185">Reference proteome</keyword>
<evidence type="ECO:0000259" key="2">
    <source>
        <dbReference type="PROSITE" id="PS50146"/>
    </source>
</evidence>
<protein>
    <recommendedName>
        <fullName evidence="2">DAGKc domain-containing protein</fullName>
    </recommendedName>
</protein>
<proteinExistence type="predicted"/>
<feature type="region of interest" description="Disordered" evidence="1">
    <location>
        <begin position="264"/>
        <end position="304"/>
    </location>
</feature>
<dbReference type="OrthoDB" id="3853857at2759"/>
<dbReference type="RefSeq" id="XP_031851598.1">
    <property type="nucleotide sequence ID" value="XM_031995707.1"/>
</dbReference>
<evidence type="ECO:0000313" key="4">
    <source>
        <dbReference type="Proteomes" id="UP000398389"/>
    </source>
</evidence>
<dbReference type="InterPro" id="IPR050187">
    <property type="entry name" value="Lipid_Phosphate_FormReg"/>
</dbReference>
<dbReference type="EMBL" id="CABVLU010000001">
    <property type="protein sequence ID" value="VVT45975.1"/>
    <property type="molecule type" value="Genomic_DNA"/>
</dbReference>
<dbReference type="GO" id="GO:0001727">
    <property type="term" value="F:lipid kinase activity"/>
    <property type="evidence" value="ECO:0007669"/>
    <property type="project" value="TreeGrafter"/>
</dbReference>
<feature type="domain" description="DAGKc" evidence="2">
    <location>
        <begin position="132"/>
        <end position="266"/>
    </location>
</feature>
<dbReference type="SUPFAM" id="SSF111331">
    <property type="entry name" value="NAD kinase/diacylglycerol kinase-like"/>
    <property type="match status" value="1"/>
</dbReference>
<dbReference type="InterPro" id="IPR016064">
    <property type="entry name" value="NAD/diacylglycerol_kinase_sf"/>
</dbReference>
<evidence type="ECO:0000256" key="1">
    <source>
        <dbReference type="SAM" id="MobiDB-lite"/>
    </source>
</evidence>